<reference evidence="1" key="1">
    <citation type="journal article" date="2014" name="Int. J. Syst. Evol. Microbiol.">
        <title>Complete genome sequence of Corynebacterium casei LMG S-19264T (=DSM 44701T), isolated from a smear-ripened cheese.</title>
        <authorList>
            <consortium name="US DOE Joint Genome Institute (JGI-PGF)"/>
            <person name="Walter F."/>
            <person name="Albersmeier A."/>
            <person name="Kalinowski J."/>
            <person name="Ruckert C."/>
        </authorList>
    </citation>
    <scope>NUCLEOTIDE SEQUENCE</scope>
    <source>
        <strain evidence="1">CGMCC 1.15371</strain>
    </source>
</reference>
<dbReference type="RefSeq" id="WP_188694297.1">
    <property type="nucleotide sequence ID" value="NZ_BMIR01000011.1"/>
</dbReference>
<comment type="caution">
    <text evidence="1">The sequence shown here is derived from an EMBL/GenBank/DDBJ whole genome shotgun (WGS) entry which is preliminary data.</text>
</comment>
<dbReference type="Gene3D" id="3.40.50.300">
    <property type="entry name" value="P-loop containing nucleotide triphosphate hydrolases"/>
    <property type="match status" value="1"/>
</dbReference>
<dbReference type="SUPFAM" id="SSF52540">
    <property type="entry name" value="P-loop containing nucleoside triphosphate hydrolases"/>
    <property type="match status" value="1"/>
</dbReference>
<dbReference type="Pfam" id="PF13671">
    <property type="entry name" value="AAA_33"/>
    <property type="match status" value="1"/>
</dbReference>
<evidence type="ECO:0000313" key="2">
    <source>
        <dbReference type="Proteomes" id="UP000628775"/>
    </source>
</evidence>
<proteinExistence type="predicted"/>
<dbReference type="InterPro" id="IPR027417">
    <property type="entry name" value="P-loop_NTPase"/>
</dbReference>
<keyword evidence="2" id="KW-1185">Reference proteome</keyword>
<keyword evidence="1" id="KW-0418">Kinase</keyword>
<protein>
    <submittedName>
        <fullName evidence="1">Shikimate kinase</fullName>
    </submittedName>
</protein>
<sequence>MKLVFFVGTAGTGKSYLSQRLSETFSWAYLDMDTIGTPFVNKMLEMNGQDPDDRDSAFYKQHLRNLPYQALMDVAMENIKAHQDVALIGPFTRELATPTWIEEILKANGFTLSDVDVKVIIVEVQNADVEKDRIRERGYDRDQWKLKHWDTYKSEKKTYNVTWNIPNASILRFDNSGELTNQKLQQLINFINR</sequence>
<dbReference type="GO" id="GO:0016301">
    <property type="term" value="F:kinase activity"/>
    <property type="evidence" value="ECO:0007669"/>
    <property type="project" value="UniProtKB-KW"/>
</dbReference>
<dbReference type="Proteomes" id="UP000628775">
    <property type="component" value="Unassembled WGS sequence"/>
</dbReference>
<dbReference type="AlphaFoldDB" id="A0A8J3DTT3"/>
<gene>
    <name evidence="1" type="ORF">GCM10011391_24450</name>
</gene>
<name>A0A8J3DTT3_9BACL</name>
<accession>A0A8J3DTT3</accession>
<keyword evidence="1" id="KW-0808">Transferase</keyword>
<dbReference type="EMBL" id="BMIR01000011">
    <property type="protein sequence ID" value="GGE44753.1"/>
    <property type="molecule type" value="Genomic_DNA"/>
</dbReference>
<evidence type="ECO:0000313" key="1">
    <source>
        <dbReference type="EMBL" id="GGE44753.1"/>
    </source>
</evidence>
<reference evidence="1" key="2">
    <citation type="submission" date="2020-09" db="EMBL/GenBank/DDBJ databases">
        <authorList>
            <person name="Sun Q."/>
            <person name="Zhou Y."/>
        </authorList>
    </citation>
    <scope>NUCLEOTIDE SEQUENCE</scope>
    <source>
        <strain evidence="1">CGMCC 1.15371</strain>
    </source>
</reference>
<organism evidence="1 2">
    <name type="scientific">Pullulanibacillus camelliae</name>
    <dbReference type="NCBI Taxonomy" id="1707096"/>
    <lineage>
        <taxon>Bacteria</taxon>
        <taxon>Bacillati</taxon>
        <taxon>Bacillota</taxon>
        <taxon>Bacilli</taxon>
        <taxon>Bacillales</taxon>
        <taxon>Sporolactobacillaceae</taxon>
        <taxon>Pullulanibacillus</taxon>
    </lineage>
</organism>